<evidence type="ECO:0000259" key="2">
    <source>
        <dbReference type="Pfam" id="PF04024"/>
    </source>
</evidence>
<evidence type="ECO:0000256" key="1">
    <source>
        <dbReference type="SAM" id="Phobius"/>
    </source>
</evidence>
<feature type="domain" description="Phage shock protein PspC N-terminal" evidence="2">
    <location>
        <begin position="11"/>
        <end position="68"/>
    </location>
</feature>
<dbReference type="InterPro" id="IPR007168">
    <property type="entry name" value="Phageshock_PspC_N"/>
</dbReference>
<gene>
    <name evidence="3" type="ORF">RM573_15190</name>
</gene>
<comment type="caution">
    <text evidence="3">The sequence shown here is derived from an EMBL/GenBank/DDBJ whole genome shotgun (WGS) entry which is preliminary data.</text>
</comment>
<dbReference type="RefSeq" id="WP_311583927.1">
    <property type="nucleotide sequence ID" value="NZ_JAVRIF010000010.1"/>
</dbReference>
<dbReference type="EMBL" id="JAVRIF010000010">
    <property type="protein sequence ID" value="MDT0604946.1"/>
    <property type="molecule type" value="Genomic_DNA"/>
</dbReference>
<proteinExistence type="predicted"/>
<dbReference type="Proteomes" id="UP001266357">
    <property type="component" value="Unassembled WGS sequence"/>
</dbReference>
<evidence type="ECO:0000313" key="3">
    <source>
        <dbReference type="EMBL" id="MDT0604946.1"/>
    </source>
</evidence>
<dbReference type="Pfam" id="PF04024">
    <property type="entry name" value="PspC"/>
    <property type="match status" value="1"/>
</dbReference>
<evidence type="ECO:0000313" key="4">
    <source>
        <dbReference type="Proteomes" id="UP001266357"/>
    </source>
</evidence>
<organism evidence="3 4">
    <name type="scientific">Thalassotalea castellviae</name>
    <dbReference type="NCBI Taxonomy" id="3075612"/>
    <lineage>
        <taxon>Bacteria</taxon>
        <taxon>Pseudomonadati</taxon>
        <taxon>Pseudomonadota</taxon>
        <taxon>Gammaproteobacteria</taxon>
        <taxon>Alteromonadales</taxon>
        <taxon>Colwelliaceae</taxon>
        <taxon>Thalassotalea</taxon>
    </lineage>
</organism>
<keyword evidence="1" id="KW-0812">Transmembrane</keyword>
<feature type="transmembrane region" description="Helical" evidence="1">
    <location>
        <begin position="42"/>
        <end position="66"/>
    </location>
</feature>
<accession>A0ABU3A445</accession>
<keyword evidence="4" id="KW-1185">Reference proteome</keyword>
<name>A0ABU3A445_9GAMM</name>
<reference evidence="3 4" key="1">
    <citation type="submission" date="2023-09" db="EMBL/GenBank/DDBJ databases">
        <authorList>
            <person name="Rey-Velasco X."/>
        </authorList>
    </citation>
    <scope>NUCLEOTIDE SEQUENCE [LARGE SCALE GENOMIC DNA]</scope>
    <source>
        <strain evidence="3 4">W431</strain>
    </source>
</reference>
<protein>
    <submittedName>
        <fullName evidence="3">PspC domain-containing protein</fullName>
    </submittedName>
</protein>
<keyword evidence="1" id="KW-0472">Membrane</keyword>
<sequence length="70" mass="7709">MSYERHYSVHKTLTKDVIHKKVSGVCGGIAKHYELPRLGVRIAAIVALFSFPVVTGVAYIVAAMLLPTRK</sequence>
<keyword evidence="1" id="KW-1133">Transmembrane helix</keyword>